<evidence type="ECO:0000313" key="2">
    <source>
        <dbReference type="Proteomes" id="UP000198211"/>
    </source>
</evidence>
<keyword evidence="2" id="KW-1185">Reference proteome</keyword>
<gene>
    <name evidence="1" type="ORF">PHMEG_00025730</name>
</gene>
<dbReference type="STRING" id="4795.A0A225VCS7"/>
<dbReference type="EMBL" id="NBNE01006014">
    <property type="protein sequence ID" value="OWZ02668.1"/>
    <property type="molecule type" value="Genomic_DNA"/>
</dbReference>
<reference evidence="2" key="1">
    <citation type="submission" date="2017-03" db="EMBL/GenBank/DDBJ databases">
        <title>Phytopthora megakarya and P. palmivora, two closely related causual agents of cacao black pod achieved similar genome size and gene model numbers by different mechanisms.</title>
        <authorList>
            <person name="Ali S."/>
            <person name="Shao J."/>
            <person name="Larry D.J."/>
            <person name="Kronmiller B."/>
            <person name="Shen D."/>
            <person name="Strem M.D."/>
            <person name="Melnick R.L."/>
            <person name="Guiltinan M.J."/>
            <person name="Tyler B.M."/>
            <person name="Meinhardt L.W."/>
            <person name="Bailey B.A."/>
        </authorList>
    </citation>
    <scope>NUCLEOTIDE SEQUENCE [LARGE SCALE GENOMIC DNA]</scope>
    <source>
        <strain evidence="2">zdho120</strain>
    </source>
</reference>
<comment type="caution">
    <text evidence="1">The sequence shown here is derived from an EMBL/GenBank/DDBJ whole genome shotgun (WGS) entry which is preliminary data.</text>
</comment>
<proteinExistence type="predicted"/>
<dbReference type="AlphaFoldDB" id="A0A225VCS7"/>
<name>A0A225VCS7_9STRA</name>
<dbReference type="OrthoDB" id="128916at2759"/>
<accession>A0A225VCS7</accession>
<organism evidence="1 2">
    <name type="scientific">Phytophthora megakarya</name>
    <dbReference type="NCBI Taxonomy" id="4795"/>
    <lineage>
        <taxon>Eukaryota</taxon>
        <taxon>Sar</taxon>
        <taxon>Stramenopiles</taxon>
        <taxon>Oomycota</taxon>
        <taxon>Peronosporomycetes</taxon>
        <taxon>Peronosporales</taxon>
        <taxon>Peronosporaceae</taxon>
        <taxon>Phytophthora</taxon>
    </lineage>
</organism>
<sequence length="126" mass="14130">MLRAHNGRINVLTGSAISSFLLSEDMTLSTTAISRIKTTIGDKLKGDRDCENDFDMYRAELECTNPRAAEYLDGIGRVNWVKYAYLDHYHIPTYSEATSNLSEQANNWIGTDCRSAKPLDALIFSC</sequence>
<evidence type="ECO:0000313" key="1">
    <source>
        <dbReference type="EMBL" id="OWZ02668.1"/>
    </source>
</evidence>
<dbReference type="Proteomes" id="UP000198211">
    <property type="component" value="Unassembled WGS sequence"/>
</dbReference>
<protein>
    <submittedName>
        <fullName evidence="1">Uncharacterized protein</fullName>
    </submittedName>
</protein>